<evidence type="ECO:0000313" key="2">
    <source>
        <dbReference type="Proteomes" id="UP000249061"/>
    </source>
</evidence>
<dbReference type="EMBL" id="QFQP01000035">
    <property type="protein sequence ID" value="PZR06971.1"/>
    <property type="molecule type" value="Genomic_DNA"/>
</dbReference>
<sequence length="253" mass="28080">MIWPRPLFAPTGAVSRCSFLVFSPTEFPALQPGEGVQWGFLRKDKTPEMFARMETLAQGAHVSDELLETLQATQFAGNVQCEATDPKDLGYLQACWAAVRSLVDSSATVVLDVESGNWLSAEDVRARPETFTFENEVSLHTFPVHGEPWWSIHTNGMGKFGRHELILFVPSEGEHDLEADVRTGNLPSWTETVLVKFASDSALGLPIEVGTRLQFGSMFFTAERCEPGRNAPEQLDENFLVLVNQESRTAFAD</sequence>
<name>A0A2W5V9Z2_9BACT</name>
<accession>A0A2W5V9Z2</accession>
<evidence type="ECO:0008006" key="3">
    <source>
        <dbReference type="Google" id="ProtNLM"/>
    </source>
</evidence>
<organism evidence="1 2">
    <name type="scientific">Archangium gephyra</name>
    <dbReference type="NCBI Taxonomy" id="48"/>
    <lineage>
        <taxon>Bacteria</taxon>
        <taxon>Pseudomonadati</taxon>
        <taxon>Myxococcota</taxon>
        <taxon>Myxococcia</taxon>
        <taxon>Myxococcales</taxon>
        <taxon>Cystobacterineae</taxon>
        <taxon>Archangiaceae</taxon>
        <taxon>Archangium</taxon>
    </lineage>
</organism>
<gene>
    <name evidence="1" type="ORF">DI536_29320</name>
</gene>
<proteinExistence type="predicted"/>
<comment type="caution">
    <text evidence="1">The sequence shown here is derived from an EMBL/GenBank/DDBJ whole genome shotgun (WGS) entry which is preliminary data.</text>
</comment>
<protein>
    <recommendedName>
        <fullName evidence="3">DUF4261 domain-containing protein</fullName>
    </recommendedName>
</protein>
<evidence type="ECO:0000313" key="1">
    <source>
        <dbReference type="EMBL" id="PZR06971.1"/>
    </source>
</evidence>
<reference evidence="1 2" key="1">
    <citation type="submission" date="2017-08" db="EMBL/GenBank/DDBJ databases">
        <title>Infants hospitalized years apart are colonized by the same room-sourced microbial strains.</title>
        <authorList>
            <person name="Brooks B."/>
            <person name="Olm M.R."/>
            <person name="Firek B.A."/>
            <person name="Baker R."/>
            <person name="Thomas B.C."/>
            <person name="Morowitz M.J."/>
            <person name="Banfield J.F."/>
        </authorList>
    </citation>
    <scope>NUCLEOTIDE SEQUENCE [LARGE SCALE GENOMIC DNA]</scope>
    <source>
        <strain evidence="1">S2_003_000_R2_14</strain>
    </source>
</reference>
<dbReference type="AlphaFoldDB" id="A0A2W5V9Z2"/>
<dbReference type="Proteomes" id="UP000249061">
    <property type="component" value="Unassembled WGS sequence"/>
</dbReference>